<sequence length="1317" mass="146809">MPIFAAVMAVISLAMSVYALSQQMNFDQDDTGVDIPDAGANKGLNFVYGSSRVQCNKVFEDVATASGKETREGDWLSIVAAGGQGPFNALKQIYLNGTPVLNDFWKQSNKYQDMAHGTIGKEYISERFKNHVQIQFNMGQKDFFYQMINDLHPTKWDSSCVGSGIASVALRILRDPYKGEIQNSPQIEIEVEGRLLTDIRRENSEPAYDTLNGCVGTNPALAFLDYLTSPYGCNFSYDSIDEYSFADKANLYDKEKTYINGVVDQKRSVADNIKQFEDDFLFKLIKTANKWKLISWHSDAVAESFTEDDILDSDINYKWGSSKTAFNRLQVEFAVAKNNFQKDILAYPTLTDDELLERDGHIVNTKVDLNFVTSKEQVDRYASIYYETMRKLGVLTFTGNEKAYNCEIGDIVEVTLPQYQFNKKLFRVMKVKRSTSVNETAIAQLGLAEYNAAAYDIKHVADQSNATTLPERFIPEPHNLRFDVVAVGDAFTGLLKWDRVNCWDFLEYVVEYKLSSQPESEWAYYGKTENSEMYISNLHGAFYDFRIFTRTKFMKHSPFAFLYKVDVNDDTILPTVTGLRLVTTNKDITVTDSQDFTVMWDSMDDVAVTVDKQMLPNATGAQTVKSVKRGYEVEISHGTNGTYKETVITLEPKFTYTFAHNAKNGLNRNVQFSVKILSKGGAKSKIPAVLKAKNEQCKAPTGVSIKGAVYGLESNWVMCTESDYRATRLYANTQKGFVPTDADLLVDEPCNFFHKMDIKKQVWYVRLAHYDVFGTDDLNFTEEFRISPSNIVDEMTSMKEDIGKEHADAIRGVTAETDTKIQNTKKELNATLSASAKTQQEKLDAEIKERGAAVLEATNTISDLKTKVANDVKELKTQLDDNTADIKETNSTLTAKYKTYTERFVKLETSTKANNAKIEEVNNTLTDATNAQAESTKKLEASINGVSGTVTQQAKTIATMDGEINNIQSQYTISVQAGNKVAGISLIGKSGTVSSSSLAFGAEQILFWDPEAKNNKPFMEYRNGKLRVVNLYVDDISSGQIMVGAINASHIQTDALTSRHIQANIQLRTPDIMMDKIRLNAGAAGFGKGQGPYDGWGEKWSTIIYANGTLCTNNINASGGNINNLKVDKCSITNCVIEEDCTVKGFLYADRIIGMPAGKSSGLSSQWLPFGAWVTVLGYDVATTRGRFDVYTMPQLRGSAVGYTYGPAPNVGGYLYCNLGVRVLVNGNEIYREVIDIEHNWEIIGPRIFSWCGNRINCGSNGANIQIQICGVATNRITNNHHGTHSDTFAYDNKYSGREADVWVQSLNAMSYSCIDL</sequence>
<dbReference type="Proteomes" id="UP001214666">
    <property type="component" value="Chromosome"/>
</dbReference>
<protein>
    <submittedName>
        <fullName evidence="2">DUF1983 domain-containing protein</fullName>
    </submittedName>
</protein>
<evidence type="ECO:0000313" key="3">
    <source>
        <dbReference type="Proteomes" id="UP001214666"/>
    </source>
</evidence>
<feature type="signal peptide" evidence="1">
    <location>
        <begin position="1"/>
        <end position="19"/>
    </location>
</feature>
<accession>A0AAX3PB99</accession>
<proteinExistence type="predicted"/>
<feature type="chain" id="PRO_5043500516" evidence="1">
    <location>
        <begin position="20"/>
        <end position="1317"/>
    </location>
</feature>
<dbReference type="EMBL" id="CP118942">
    <property type="protein sequence ID" value="WEE28298.1"/>
    <property type="molecule type" value="Genomic_DNA"/>
</dbReference>
<gene>
    <name evidence="2" type="ORF">PY771_08270</name>
</gene>
<dbReference type="RefSeq" id="WP_275115861.1">
    <property type="nucleotide sequence ID" value="NZ_CP118942.1"/>
</dbReference>
<name>A0AAX3PB99_AERHY</name>
<organism evidence="2 3">
    <name type="scientific">Aeromonas hydrophila</name>
    <dbReference type="NCBI Taxonomy" id="644"/>
    <lineage>
        <taxon>Bacteria</taxon>
        <taxon>Pseudomonadati</taxon>
        <taxon>Pseudomonadota</taxon>
        <taxon>Gammaproteobacteria</taxon>
        <taxon>Aeromonadales</taxon>
        <taxon>Aeromonadaceae</taxon>
        <taxon>Aeromonas</taxon>
    </lineage>
</organism>
<evidence type="ECO:0000256" key="1">
    <source>
        <dbReference type="SAM" id="SignalP"/>
    </source>
</evidence>
<keyword evidence="1" id="KW-0732">Signal</keyword>
<reference evidence="2" key="1">
    <citation type="submission" date="2023-02" db="EMBL/GenBank/DDBJ databases">
        <title>The sequence of Aeromonas hydrophila K533.</title>
        <authorList>
            <person name="Luo X."/>
        </authorList>
    </citation>
    <scope>NUCLEOTIDE SEQUENCE</scope>
    <source>
        <strain evidence="2">K533</strain>
    </source>
</reference>
<evidence type="ECO:0000313" key="2">
    <source>
        <dbReference type="EMBL" id="WEE28298.1"/>
    </source>
</evidence>